<dbReference type="InterPro" id="IPR036318">
    <property type="entry name" value="FAD-bd_PCMH-like_sf"/>
</dbReference>
<dbReference type="GO" id="GO:0071949">
    <property type="term" value="F:FAD binding"/>
    <property type="evidence" value="ECO:0007669"/>
    <property type="project" value="InterPro"/>
</dbReference>
<dbReference type="Gene3D" id="3.40.462.20">
    <property type="match status" value="1"/>
</dbReference>
<proteinExistence type="inferred from homology"/>
<dbReference type="EMBL" id="LT629772">
    <property type="protein sequence ID" value="SDS75731.1"/>
    <property type="molecule type" value="Genomic_DNA"/>
</dbReference>
<keyword evidence="3" id="KW-0285">Flavoprotein</keyword>
<dbReference type="OrthoDB" id="5169292at2"/>
<evidence type="ECO:0000256" key="1">
    <source>
        <dbReference type="ARBA" id="ARBA00001974"/>
    </source>
</evidence>
<protein>
    <submittedName>
        <fullName evidence="7">FAD/FMN-containing dehydrogenase</fullName>
    </submittedName>
</protein>
<dbReference type="InterPro" id="IPR016169">
    <property type="entry name" value="FAD-bd_PCMH_sub2"/>
</dbReference>
<dbReference type="InterPro" id="IPR050416">
    <property type="entry name" value="FAD-linked_Oxidoreductase"/>
</dbReference>
<feature type="domain" description="FAD-binding PCMH-type" evidence="6">
    <location>
        <begin position="25"/>
        <end position="198"/>
    </location>
</feature>
<dbReference type="Gene3D" id="3.30.465.10">
    <property type="match status" value="1"/>
</dbReference>
<dbReference type="Gene3D" id="3.30.43.10">
    <property type="entry name" value="Uridine Diphospho-n-acetylenolpyruvylglucosamine Reductase, domain 2"/>
    <property type="match status" value="1"/>
</dbReference>
<dbReference type="Proteomes" id="UP000199103">
    <property type="component" value="Chromosome I"/>
</dbReference>
<comment type="similarity">
    <text evidence="2">Belongs to the oxygen-dependent FAD-linked oxidoreductase family.</text>
</comment>
<evidence type="ECO:0000256" key="3">
    <source>
        <dbReference type="ARBA" id="ARBA00022630"/>
    </source>
</evidence>
<dbReference type="PROSITE" id="PS51387">
    <property type="entry name" value="FAD_PCMH"/>
    <property type="match status" value="1"/>
</dbReference>
<dbReference type="InterPro" id="IPR006094">
    <property type="entry name" value="Oxid_FAD_bind_N"/>
</dbReference>
<dbReference type="Pfam" id="PF01565">
    <property type="entry name" value="FAD_binding_4"/>
    <property type="match status" value="1"/>
</dbReference>
<organism evidence="7 8">
    <name type="scientific">Microlunatus soli</name>
    <dbReference type="NCBI Taxonomy" id="630515"/>
    <lineage>
        <taxon>Bacteria</taxon>
        <taxon>Bacillati</taxon>
        <taxon>Actinomycetota</taxon>
        <taxon>Actinomycetes</taxon>
        <taxon>Propionibacteriales</taxon>
        <taxon>Propionibacteriaceae</taxon>
        <taxon>Microlunatus</taxon>
    </lineage>
</organism>
<sequence>MNHTNKTETQHRADRELAAGFQLRSPHRPRQVVRPRSADETAAAVTVARQHGRRVVVQATGHGRSEGADDVVLISTDRLTDVTIDARQRSARVGAGAIWADVLAATARHGLAPLSGSFPGVGVVGYTLGGGLGLLSRRYGYAADHVCAIELITPDGHQHRVTGDPDEPDVDRELFWGLRGAGTNFGVVTAIEFDLFTEPTVVGGAVAFDLGAEPQILQAWKQWAEQQPEDVLLAATLIPMPDAPGLPPHVRGRHVAQLQVCWPGPSDAGVDAALAELRALGTPLTDTIRELPYAESGSIFAEPDAPHAYRGSGWLLDEPPTRVFGSLPERCGPDADAMCIVGLRRLGGGMAAQPDQPNAIGHRDAGWSLNVLSPQDPDQVGDDGRVGASHRSILEPWQQNIIGRNLNFTFQPLTPDQVAEAYDPADMPRLRRLRETIDPDGILVPNQPL</sequence>
<dbReference type="InterPro" id="IPR016167">
    <property type="entry name" value="FAD-bd_PCMH_sub1"/>
</dbReference>
<dbReference type="GO" id="GO:0016491">
    <property type="term" value="F:oxidoreductase activity"/>
    <property type="evidence" value="ECO:0007669"/>
    <property type="project" value="UniProtKB-KW"/>
</dbReference>
<dbReference type="STRING" id="630515.SAMN04489812_2924"/>
<dbReference type="PANTHER" id="PTHR42973">
    <property type="entry name" value="BINDING OXIDOREDUCTASE, PUTATIVE (AFU_ORTHOLOGUE AFUA_1G17690)-RELATED"/>
    <property type="match status" value="1"/>
</dbReference>
<keyword evidence="8" id="KW-1185">Reference proteome</keyword>
<keyword evidence="4" id="KW-0274">FAD</keyword>
<comment type="cofactor">
    <cofactor evidence="1">
        <name>FAD</name>
        <dbReference type="ChEBI" id="CHEBI:57692"/>
    </cofactor>
</comment>
<dbReference type="SUPFAM" id="SSF56176">
    <property type="entry name" value="FAD-binding/transporter-associated domain-like"/>
    <property type="match status" value="1"/>
</dbReference>
<reference evidence="7 8" key="1">
    <citation type="submission" date="2016-10" db="EMBL/GenBank/DDBJ databases">
        <authorList>
            <person name="de Groot N.N."/>
        </authorList>
    </citation>
    <scope>NUCLEOTIDE SEQUENCE [LARGE SCALE GENOMIC DNA]</scope>
    <source>
        <strain evidence="7 8">DSM 21800</strain>
    </source>
</reference>
<evidence type="ECO:0000313" key="7">
    <source>
        <dbReference type="EMBL" id="SDS75731.1"/>
    </source>
</evidence>
<evidence type="ECO:0000256" key="2">
    <source>
        <dbReference type="ARBA" id="ARBA00005466"/>
    </source>
</evidence>
<dbReference type="RefSeq" id="WP_157683467.1">
    <property type="nucleotide sequence ID" value="NZ_LT629772.1"/>
</dbReference>
<name>A0A1H1UTZ1_9ACTN</name>
<dbReference type="InterPro" id="IPR016166">
    <property type="entry name" value="FAD-bd_PCMH"/>
</dbReference>
<evidence type="ECO:0000256" key="5">
    <source>
        <dbReference type="ARBA" id="ARBA00023002"/>
    </source>
</evidence>
<evidence type="ECO:0000259" key="6">
    <source>
        <dbReference type="PROSITE" id="PS51387"/>
    </source>
</evidence>
<dbReference type="PANTHER" id="PTHR42973:SF39">
    <property type="entry name" value="FAD-BINDING PCMH-TYPE DOMAIN-CONTAINING PROTEIN"/>
    <property type="match status" value="1"/>
</dbReference>
<evidence type="ECO:0000313" key="8">
    <source>
        <dbReference type="Proteomes" id="UP000199103"/>
    </source>
</evidence>
<evidence type="ECO:0000256" key="4">
    <source>
        <dbReference type="ARBA" id="ARBA00022827"/>
    </source>
</evidence>
<dbReference type="AlphaFoldDB" id="A0A1H1UTZ1"/>
<gene>
    <name evidence="7" type="ORF">SAMN04489812_2924</name>
</gene>
<keyword evidence="5" id="KW-0560">Oxidoreductase</keyword>
<accession>A0A1H1UTZ1</accession>